<dbReference type="EC" id="2.7.7.23" evidence="20"/>
<keyword evidence="15 20" id="KW-0012">Acyltransferase</keyword>
<feature type="binding site" evidence="20">
    <location>
        <position position="427"/>
    </location>
    <ligand>
        <name>acetyl-CoA</name>
        <dbReference type="ChEBI" id="CHEBI:57288"/>
    </ligand>
</feature>
<reference evidence="23 24" key="1">
    <citation type="submission" date="2014-07" db="EMBL/GenBank/DDBJ databases">
        <title>Draft Genome Sequence of Gephyronic Acid Producer, Cystobacter violaceus Strain Cb vi76.</title>
        <authorList>
            <person name="Stevens D.C."/>
            <person name="Young J."/>
            <person name="Carmichael R."/>
            <person name="Tan J."/>
            <person name="Taylor R.E."/>
        </authorList>
    </citation>
    <scope>NUCLEOTIDE SEQUENCE [LARGE SCALE GENOMIC DNA]</scope>
    <source>
        <strain evidence="23 24">Cb vi76</strain>
    </source>
</reference>
<dbReference type="AlphaFoldDB" id="A0A084SEK5"/>
<keyword evidence="16 20" id="KW-0961">Cell wall biogenesis/degradation</keyword>
<dbReference type="GO" id="GO:0000902">
    <property type="term" value="P:cell morphogenesis"/>
    <property type="evidence" value="ECO:0007669"/>
    <property type="project" value="UniProtKB-UniRule"/>
</dbReference>
<feature type="binding site" evidence="20">
    <location>
        <begin position="107"/>
        <end position="109"/>
    </location>
    <ligand>
        <name>UDP-N-acetyl-alpha-D-glucosamine</name>
        <dbReference type="ChEBI" id="CHEBI:57705"/>
    </ligand>
</feature>
<dbReference type="PANTHER" id="PTHR43584:SF3">
    <property type="entry name" value="BIFUNCTIONAL PROTEIN GLMU"/>
    <property type="match status" value="1"/>
</dbReference>
<dbReference type="HAMAP" id="MF_01631">
    <property type="entry name" value="GlmU"/>
    <property type="match status" value="1"/>
</dbReference>
<comment type="subunit">
    <text evidence="20">Homotrimer.</text>
</comment>
<dbReference type="SUPFAM" id="SSF51161">
    <property type="entry name" value="Trimeric LpxA-like enzymes"/>
    <property type="match status" value="1"/>
</dbReference>
<comment type="similarity">
    <text evidence="5 20">In the N-terminal section; belongs to the N-acetylglucosamine-1-phosphate uridyltransferase family.</text>
</comment>
<feature type="binding site" evidence="20">
    <location>
        <position position="355"/>
    </location>
    <ligand>
        <name>UDP-N-acetyl-alpha-D-glucosamine</name>
        <dbReference type="ChEBI" id="CHEBI:57705"/>
    </ligand>
</feature>
<feature type="binding site" evidence="20">
    <location>
        <position position="109"/>
    </location>
    <ligand>
        <name>Mg(2+)</name>
        <dbReference type="ChEBI" id="CHEBI:18420"/>
    </ligand>
</feature>
<feature type="binding site" evidence="20">
    <location>
        <position position="79"/>
    </location>
    <ligand>
        <name>UDP-N-acetyl-alpha-D-glucosamine</name>
        <dbReference type="ChEBI" id="CHEBI:57705"/>
    </ligand>
</feature>
<dbReference type="InterPro" id="IPR038009">
    <property type="entry name" value="GlmU_C_LbH"/>
</dbReference>
<feature type="binding site" evidence="20">
    <location>
        <position position="384"/>
    </location>
    <ligand>
        <name>acetyl-CoA</name>
        <dbReference type="ChEBI" id="CHEBI:57288"/>
    </ligand>
</feature>
<dbReference type="InterPro" id="IPR005882">
    <property type="entry name" value="Bifunctional_GlmU"/>
</dbReference>
<keyword evidence="13 20" id="KW-0573">Peptidoglycan synthesis</keyword>
<name>A0A084SEK5_9BACT</name>
<evidence type="ECO:0000256" key="21">
    <source>
        <dbReference type="SAM" id="MobiDB-lite"/>
    </source>
</evidence>
<keyword evidence="14 20" id="KW-0511">Multifunctional enzyme</keyword>
<dbReference type="PANTHER" id="PTHR43584">
    <property type="entry name" value="NUCLEOTIDYL TRANSFERASE"/>
    <property type="match status" value="1"/>
</dbReference>
<comment type="pathway">
    <text evidence="3 20">Nucleotide-sugar biosynthesis; UDP-N-acetyl-alpha-D-glucosamine biosynthesis; UDP-N-acetyl-alpha-D-glucosamine from N-acetyl-alpha-D-glucosamine 1-phosphate: step 1/1.</text>
</comment>
<evidence type="ECO:0000256" key="12">
    <source>
        <dbReference type="ARBA" id="ARBA00022960"/>
    </source>
</evidence>
<dbReference type="Pfam" id="PF00132">
    <property type="entry name" value="Hexapep"/>
    <property type="match status" value="1"/>
</dbReference>
<comment type="caution">
    <text evidence="20">Lacks conserved residue(s) required for the propagation of feature annotation.</text>
</comment>
<evidence type="ECO:0000256" key="5">
    <source>
        <dbReference type="ARBA" id="ARBA00007947"/>
    </source>
</evidence>
<dbReference type="UniPathway" id="UPA00973"/>
<comment type="pathway">
    <text evidence="2 20">Nucleotide-sugar biosynthesis; UDP-N-acetyl-alpha-D-glucosamine biosynthesis; N-acetyl-alpha-D-glucosamine 1-phosphate from alpha-D-glucosamine 6-phosphate (route II): step 2/2.</text>
</comment>
<dbReference type="Pfam" id="PF00483">
    <property type="entry name" value="NTP_transferase"/>
    <property type="match status" value="1"/>
</dbReference>
<dbReference type="CDD" id="cd02540">
    <property type="entry name" value="GT2_GlmU_N_bac"/>
    <property type="match status" value="1"/>
</dbReference>
<dbReference type="GO" id="GO:0009252">
    <property type="term" value="P:peptidoglycan biosynthetic process"/>
    <property type="evidence" value="ECO:0007669"/>
    <property type="project" value="UniProtKB-UniRule"/>
</dbReference>
<dbReference type="InterPro" id="IPR001451">
    <property type="entry name" value="Hexapep"/>
</dbReference>
<dbReference type="GO" id="GO:0016020">
    <property type="term" value="C:membrane"/>
    <property type="evidence" value="ECO:0007669"/>
    <property type="project" value="GOC"/>
</dbReference>
<evidence type="ECO:0000256" key="7">
    <source>
        <dbReference type="ARBA" id="ARBA00022679"/>
    </source>
</evidence>
<comment type="cofactor">
    <cofactor evidence="20">
        <name>Mg(2+)</name>
        <dbReference type="ChEBI" id="CHEBI:18420"/>
    </cofactor>
    <text evidence="20">Binds 1 Mg(2+) ion per subunit.</text>
</comment>
<dbReference type="InterPro" id="IPR011004">
    <property type="entry name" value="Trimer_LpxA-like_sf"/>
</dbReference>
<dbReference type="GO" id="GO:0019134">
    <property type="term" value="F:glucosamine-1-phosphate N-acetyltransferase activity"/>
    <property type="evidence" value="ECO:0007669"/>
    <property type="project" value="UniProtKB-UniRule"/>
</dbReference>
<feature type="region of interest" description="N-acetyltransferase" evidence="20">
    <location>
        <begin position="255"/>
        <end position="478"/>
    </location>
</feature>
<evidence type="ECO:0000313" key="23">
    <source>
        <dbReference type="EMBL" id="KFA86890.1"/>
    </source>
</evidence>
<feature type="active site" description="Proton acceptor" evidence="20">
    <location>
        <position position="367"/>
    </location>
</feature>
<sequence>MTASLAAVVLCAGKGTRMKSEKAKVLHPILGKPICAYPLMRALELGASPVVPVVGHQADEVERSIRAHFPTAPLRFALQKEQRGTADAVRSAESALKDFNGRVLILYGDVPLVRRETLEALSAAHDKSGGVLSLVSTSPADPTGYGRVIREMGNVVRIVEHKDATPEQRQVRECNAGIYLVDSSFLWKALANIRSANAQGEFYLTDLVEMAAAQGPVGSIDAEFGETAGVNDRVELAARAKELQVRINTWHMRNGVTLTDPATTYIEEGVAIGSDTELAPMVTLSGATVVGRNVTIGQGSVLYASSVADGTTIKPYTVLEEARVGERCILGPFSRLRPGTDLAEEVHLGNFVETKKARLGRGSKANHLAYLGDAKIGAKVNVGAGTITCNYDGVNKHVTELGDGVFIGSDSQLVAPVKVGDGAYVGAGTTVTKDVPPGSLAVSRTPQLNMEGWVERKKARMAKSAEAGPSKPDKASAG</sequence>
<evidence type="ECO:0000256" key="4">
    <source>
        <dbReference type="ARBA" id="ARBA00007707"/>
    </source>
</evidence>
<protein>
    <recommendedName>
        <fullName evidence="20">Bifunctional protein GlmU</fullName>
    </recommendedName>
    <domain>
        <recommendedName>
            <fullName evidence="20">UDP-N-acetylglucosamine pyrophosphorylase</fullName>
            <ecNumber evidence="20">2.7.7.23</ecNumber>
        </recommendedName>
        <alternativeName>
            <fullName evidence="20">N-acetylglucosamine-1-phosphate uridyltransferase</fullName>
        </alternativeName>
    </domain>
    <domain>
        <recommendedName>
            <fullName evidence="20">Glucosamine-1-phosphate N-acetyltransferase</fullName>
            <ecNumber evidence="20">2.3.1.157</ecNumber>
        </recommendedName>
    </domain>
</protein>
<evidence type="ECO:0000256" key="11">
    <source>
        <dbReference type="ARBA" id="ARBA00022842"/>
    </source>
</evidence>
<dbReference type="GO" id="GO:0009245">
    <property type="term" value="P:lipid A biosynthetic process"/>
    <property type="evidence" value="ECO:0007669"/>
    <property type="project" value="UniProtKB-UniRule"/>
</dbReference>
<keyword evidence="8 20" id="KW-0548">Nucleotidyltransferase</keyword>
<comment type="catalytic activity">
    <reaction evidence="17 20">
        <text>alpha-D-glucosamine 1-phosphate + acetyl-CoA = N-acetyl-alpha-D-glucosamine 1-phosphate + CoA + H(+)</text>
        <dbReference type="Rhea" id="RHEA:13725"/>
        <dbReference type="ChEBI" id="CHEBI:15378"/>
        <dbReference type="ChEBI" id="CHEBI:57287"/>
        <dbReference type="ChEBI" id="CHEBI:57288"/>
        <dbReference type="ChEBI" id="CHEBI:57776"/>
        <dbReference type="ChEBI" id="CHEBI:58516"/>
        <dbReference type="EC" id="2.3.1.157"/>
    </reaction>
</comment>
<evidence type="ECO:0000259" key="22">
    <source>
        <dbReference type="Pfam" id="PF00483"/>
    </source>
</evidence>
<dbReference type="RefSeq" id="WP_043414393.1">
    <property type="nucleotide sequence ID" value="NZ_JPMI01000423.1"/>
</dbReference>
<feature type="binding site" evidence="20">
    <location>
        <position position="409"/>
    </location>
    <ligand>
        <name>acetyl-CoA</name>
        <dbReference type="ChEBI" id="CHEBI:57288"/>
    </ligand>
</feature>
<organism evidence="23 24">
    <name type="scientific">Archangium violaceum Cb vi76</name>
    <dbReference type="NCBI Taxonomy" id="1406225"/>
    <lineage>
        <taxon>Bacteria</taxon>
        <taxon>Pseudomonadati</taxon>
        <taxon>Myxococcota</taxon>
        <taxon>Myxococcia</taxon>
        <taxon>Myxococcales</taxon>
        <taxon>Cystobacterineae</taxon>
        <taxon>Archangiaceae</taxon>
        <taxon>Archangium</taxon>
    </lineage>
</organism>
<evidence type="ECO:0000256" key="13">
    <source>
        <dbReference type="ARBA" id="ARBA00022984"/>
    </source>
</evidence>
<keyword evidence="11 20" id="KW-0460">Magnesium</keyword>
<keyword evidence="6 20" id="KW-0963">Cytoplasm</keyword>
<dbReference type="NCBIfam" id="TIGR01173">
    <property type="entry name" value="glmU"/>
    <property type="match status" value="1"/>
</dbReference>
<keyword evidence="12 20" id="KW-0133">Cell shape</keyword>
<feature type="binding site" evidence="20">
    <location>
        <position position="175"/>
    </location>
    <ligand>
        <name>UDP-N-acetyl-alpha-D-glucosamine</name>
        <dbReference type="ChEBI" id="CHEBI:57705"/>
    </ligand>
</feature>
<dbReference type="CDD" id="cd03353">
    <property type="entry name" value="LbH_GlmU_C"/>
    <property type="match status" value="1"/>
</dbReference>
<comment type="caution">
    <text evidence="23">The sequence shown here is derived from an EMBL/GenBank/DDBJ whole genome shotgun (WGS) entry which is preliminary data.</text>
</comment>
<evidence type="ECO:0000256" key="16">
    <source>
        <dbReference type="ARBA" id="ARBA00023316"/>
    </source>
</evidence>
<feature type="region of interest" description="Linker" evidence="20">
    <location>
        <begin position="234"/>
        <end position="254"/>
    </location>
</feature>
<feature type="binding site" evidence="20">
    <location>
        <begin position="84"/>
        <end position="85"/>
    </location>
    <ligand>
        <name>UDP-N-acetyl-alpha-D-glucosamine</name>
        <dbReference type="ChEBI" id="CHEBI:57705"/>
    </ligand>
</feature>
<comment type="function">
    <text evidence="19 20">Catalyzes the last two sequential reactions in the de novo biosynthetic pathway for UDP-N-acetylglucosamine (UDP-GlcNAc). The C-terminal domain catalyzes the transfer of acetyl group from acetyl coenzyme A to glucosamine-1-phosphate (GlcN-1-P) to produce N-acetylglucosamine-1-phosphate (GlcNAc-1-P), which is converted into UDP-GlcNAc by the transfer of uridine 5-monophosphate (from uridine 5-triphosphate), a reaction catalyzed by the N-terminal domain.</text>
</comment>
<evidence type="ECO:0000256" key="8">
    <source>
        <dbReference type="ARBA" id="ARBA00022695"/>
    </source>
</evidence>
<evidence type="ECO:0000256" key="17">
    <source>
        <dbReference type="ARBA" id="ARBA00048247"/>
    </source>
</evidence>
<proteinExistence type="inferred from homology"/>
<comment type="similarity">
    <text evidence="4 20">In the C-terminal section; belongs to the transferase hexapeptide repeat family.</text>
</comment>
<comment type="pathway">
    <text evidence="20">Bacterial outer membrane biogenesis; LPS lipid A biosynthesis.</text>
</comment>
<keyword evidence="10 20" id="KW-0677">Repeat</keyword>
<dbReference type="EC" id="2.3.1.157" evidence="20"/>
<dbReference type="GO" id="GO:0003977">
    <property type="term" value="F:UDP-N-acetylglucosamine diphosphorylase activity"/>
    <property type="evidence" value="ECO:0007669"/>
    <property type="project" value="UniProtKB-UniRule"/>
</dbReference>
<dbReference type="EMBL" id="JPMI01000423">
    <property type="protein sequence ID" value="KFA86890.1"/>
    <property type="molecule type" value="Genomic_DNA"/>
</dbReference>
<feature type="binding site" evidence="20">
    <location>
        <position position="381"/>
    </location>
    <ligand>
        <name>UDP-N-acetyl-alpha-D-glucosamine</name>
        <dbReference type="ChEBI" id="CHEBI:57705"/>
    </ligand>
</feature>
<feature type="binding site" evidence="20">
    <location>
        <position position="231"/>
    </location>
    <ligand>
        <name>UDP-N-acetyl-alpha-D-glucosamine</name>
        <dbReference type="ChEBI" id="CHEBI:57705"/>
    </ligand>
</feature>
<comment type="subcellular location">
    <subcellularLocation>
        <location evidence="1 20">Cytoplasm</location>
    </subcellularLocation>
</comment>
<dbReference type="InterPro" id="IPR050065">
    <property type="entry name" value="GlmU-like"/>
</dbReference>
<feature type="binding site" evidence="20">
    <location>
        <position position="24"/>
    </location>
    <ligand>
        <name>UDP-N-acetyl-alpha-D-glucosamine</name>
        <dbReference type="ChEBI" id="CHEBI:57705"/>
    </ligand>
</feature>
<dbReference type="GO" id="GO:0000287">
    <property type="term" value="F:magnesium ion binding"/>
    <property type="evidence" value="ECO:0007669"/>
    <property type="project" value="UniProtKB-UniRule"/>
</dbReference>
<dbReference type="InterPro" id="IPR018357">
    <property type="entry name" value="Hexapep_transf_CS"/>
</dbReference>
<feature type="binding site" evidence="20">
    <location>
        <position position="160"/>
    </location>
    <ligand>
        <name>UDP-N-acetyl-alpha-D-glucosamine</name>
        <dbReference type="ChEBI" id="CHEBI:57705"/>
    </ligand>
</feature>
<dbReference type="InterPro" id="IPR029044">
    <property type="entry name" value="Nucleotide-diphossugar_trans"/>
</dbReference>
<keyword evidence="9 20" id="KW-0479">Metal-binding</keyword>
<evidence type="ECO:0000256" key="9">
    <source>
        <dbReference type="ARBA" id="ARBA00022723"/>
    </source>
</evidence>
<evidence type="ECO:0000256" key="14">
    <source>
        <dbReference type="ARBA" id="ARBA00023268"/>
    </source>
</evidence>
<dbReference type="UniPathway" id="UPA00113">
    <property type="reaction ID" value="UER00532"/>
</dbReference>
<evidence type="ECO:0000256" key="2">
    <source>
        <dbReference type="ARBA" id="ARBA00005166"/>
    </source>
</evidence>
<feature type="binding site" evidence="20">
    <location>
        <position position="444"/>
    </location>
    <ligand>
        <name>acetyl-CoA</name>
        <dbReference type="ChEBI" id="CHEBI:57288"/>
    </ligand>
</feature>
<feature type="binding site" evidence="20">
    <location>
        <position position="370"/>
    </location>
    <ligand>
        <name>UDP-N-acetyl-alpha-D-glucosamine</name>
        <dbReference type="ChEBI" id="CHEBI:57705"/>
    </ligand>
</feature>
<evidence type="ECO:0000256" key="1">
    <source>
        <dbReference type="ARBA" id="ARBA00004496"/>
    </source>
</evidence>
<evidence type="ECO:0000313" key="24">
    <source>
        <dbReference type="Proteomes" id="UP000028547"/>
    </source>
</evidence>
<accession>A0A084SEK5</accession>
<evidence type="ECO:0000256" key="10">
    <source>
        <dbReference type="ARBA" id="ARBA00022737"/>
    </source>
</evidence>
<feature type="region of interest" description="Disordered" evidence="21">
    <location>
        <begin position="457"/>
        <end position="478"/>
    </location>
</feature>
<dbReference type="GO" id="GO:0006048">
    <property type="term" value="P:UDP-N-acetylglucosamine biosynthetic process"/>
    <property type="evidence" value="ECO:0007669"/>
    <property type="project" value="UniProtKB-UniPathway"/>
</dbReference>
<evidence type="ECO:0000256" key="15">
    <source>
        <dbReference type="ARBA" id="ARBA00023315"/>
    </source>
</evidence>
<keyword evidence="7 20" id="KW-0808">Transferase</keyword>
<dbReference type="SUPFAM" id="SSF53448">
    <property type="entry name" value="Nucleotide-diphospho-sugar transferases"/>
    <property type="match status" value="1"/>
</dbReference>
<feature type="binding site" evidence="20">
    <location>
        <position position="231"/>
    </location>
    <ligand>
        <name>Mg(2+)</name>
        <dbReference type="ChEBI" id="CHEBI:18420"/>
    </ligand>
</feature>
<dbReference type="GO" id="GO:0008360">
    <property type="term" value="P:regulation of cell shape"/>
    <property type="evidence" value="ECO:0007669"/>
    <property type="project" value="UniProtKB-KW"/>
</dbReference>
<feature type="region of interest" description="Pyrophosphorylase" evidence="20">
    <location>
        <begin position="1"/>
        <end position="233"/>
    </location>
</feature>
<evidence type="ECO:0000256" key="20">
    <source>
        <dbReference type="HAMAP-Rule" id="MF_01631"/>
    </source>
</evidence>
<dbReference type="Gene3D" id="2.160.10.10">
    <property type="entry name" value="Hexapeptide repeat proteins"/>
    <property type="match status" value="1"/>
</dbReference>
<comment type="catalytic activity">
    <reaction evidence="18 20">
        <text>N-acetyl-alpha-D-glucosamine 1-phosphate + UTP + H(+) = UDP-N-acetyl-alpha-D-glucosamine + diphosphate</text>
        <dbReference type="Rhea" id="RHEA:13509"/>
        <dbReference type="ChEBI" id="CHEBI:15378"/>
        <dbReference type="ChEBI" id="CHEBI:33019"/>
        <dbReference type="ChEBI" id="CHEBI:46398"/>
        <dbReference type="ChEBI" id="CHEBI:57705"/>
        <dbReference type="ChEBI" id="CHEBI:57776"/>
        <dbReference type="EC" id="2.7.7.23"/>
    </reaction>
</comment>
<dbReference type="GO" id="GO:0005737">
    <property type="term" value="C:cytoplasm"/>
    <property type="evidence" value="ECO:0007669"/>
    <property type="project" value="UniProtKB-SubCell"/>
</dbReference>
<evidence type="ECO:0000256" key="3">
    <source>
        <dbReference type="ARBA" id="ARBA00005208"/>
    </source>
</evidence>
<feature type="domain" description="Nucleotidyl transferase" evidence="22">
    <location>
        <begin position="7"/>
        <end position="215"/>
    </location>
</feature>
<dbReference type="Proteomes" id="UP000028547">
    <property type="component" value="Unassembled WGS sequence"/>
</dbReference>
<feature type="binding site" evidence="20">
    <location>
        <begin position="390"/>
        <end position="391"/>
    </location>
    <ligand>
        <name>acetyl-CoA</name>
        <dbReference type="ChEBI" id="CHEBI:57288"/>
    </ligand>
</feature>
<dbReference type="InterPro" id="IPR005835">
    <property type="entry name" value="NTP_transferase_dom"/>
</dbReference>
<dbReference type="GO" id="GO:0071555">
    <property type="term" value="P:cell wall organization"/>
    <property type="evidence" value="ECO:0007669"/>
    <property type="project" value="UniProtKB-KW"/>
</dbReference>
<evidence type="ECO:0000256" key="6">
    <source>
        <dbReference type="ARBA" id="ARBA00022490"/>
    </source>
</evidence>
<evidence type="ECO:0000256" key="19">
    <source>
        <dbReference type="ARBA" id="ARBA00049628"/>
    </source>
</evidence>
<dbReference type="PROSITE" id="PS00101">
    <property type="entry name" value="HEXAPEP_TRANSFERASES"/>
    <property type="match status" value="1"/>
</dbReference>
<dbReference type="Gene3D" id="3.90.550.10">
    <property type="entry name" value="Spore Coat Polysaccharide Biosynthesis Protein SpsA, Chain A"/>
    <property type="match status" value="1"/>
</dbReference>
<feature type="binding site" evidence="20">
    <location>
        <position position="337"/>
    </location>
    <ligand>
        <name>UDP-N-acetyl-alpha-D-glucosamine</name>
        <dbReference type="ChEBI" id="CHEBI:57705"/>
    </ligand>
</feature>
<feature type="binding site" evidence="20">
    <location>
        <position position="146"/>
    </location>
    <ligand>
        <name>UDP-N-acetyl-alpha-D-glucosamine</name>
        <dbReference type="ChEBI" id="CHEBI:57705"/>
    </ligand>
</feature>
<gene>
    <name evidence="20 23" type="primary">glmU</name>
    <name evidence="23" type="ORF">Q664_51870</name>
</gene>
<evidence type="ECO:0000256" key="18">
    <source>
        <dbReference type="ARBA" id="ARBA00048493"/>
    </source>
</evidence>